<keyword evidence="2" id="KW-1185">Reference proteome</keyword>
<accession>A0A1Z5RC56</accession>
<dbReference type="EMBL" id="CM000765">
    <property type="protein sequence ID" value="OQU81343.1"/>
    <property type="molecule type" value="Genomic_DNA"/>
</dbReference>
<reference evidence="1 2" key="1">
    <citation type="journal article" date="2009" name="Nature">
        <title>The Sorghum bicolor genome and the diversification of grasses.</title>
        <authorList>
            <person name="Paterson A.H."/>
            <person name="Bowers J.E."/>
            <person name="Bruggmann R."/>
            <person name="Dubchak I."/>
            <person name="Grimwood J."/>
            <person name="Gundlach H."/>
            <person name="Haberer G."/>
            <person name="Hellsten U."/>
            <person name="Mitros T."/>
            <person name="Poliakov A."/>
            <person name="Schmutz J."/>
            <person name="Spannagl M."/>
            <person name="Tang H."/>
            <person name="Wang X."/>
            <person name="Wicker T."/>
            <person name="Bharti A.K."/>
            <person name="Chapman J."/>
            <person name="Feltus F.A."/>
            <person name="Gowik U."/>
            <person name="Grigoriev I.V."/>
            <person name="Lyons E."/>
            <person name="Maher C.A."/>
            <person name="Martis M."/>
            <person name="Narechania A."/>
            <person name="Otillar R.P."/>
            <person name="Penning B.W."/>
            <person name="Salamov A.A."/>
            <person name="Wang Y."/>
            <person name="Zhang L."/>
            <person name="Carpita N.C."/>
            <person name="Freeling M."/>
            <person name="Gingle A.R."/>
            <person name="Hash C.T."/>
            <person name="Keller B."/>
            <person name="Klein P."/>
            <person name="Kresovich S."/>
            <person name="McCann M.C."/>
            <person name="Ming R."/>
            <person name="Peterson D.G."/>
            <person name="Mehboob-ur-Rahman"/>
            <person name="Ware D."/>
            <person name="Westhoff P."/>
            <person name="Mayer K.F."/>
            <person name="Messing J."/>
            <person name="Rokhsar D.S."/>
        </authorList>
    </citation>
    <scope>NUCLEOTIDE SEQUENCE [LARGE SCALE GENOMIC DNA]</scope>
    <source>
        <strain evidence="2">cv. BTx623</strain>
    </source>
</reference>
<proteinExistence type="predicted"/>
<organism evidence="1 2">
    <name type="scientific">Sorghum bicolor</name>
    <name type="common">Sorghum</name>
    <name type="synonym">Sorghum vulgare</name>
    <dbReference type="NCBI Taxonomy" id="4558"/>
    <lineage>
        <taxon>Eukaryota</taxon>
        <taxon>Viridiplantae</taxon>
        <taxon>Streptophyta</taxon>
        <taxon>Embryophyta</taxon>
        <taxon>Tracheophyta</taxon>
        <taxon>Spermatophyta</taxon>
        <taxon>Magnoliopsida</taxon>
        <taxon>Liliopsida</taxon>
        <taxon>Poales</taxon>
        <taxon>Poaceae</taxon>
        <taxon>PACMAD clade</taxon>
        <taxon>Panicoideae</taxon>
        <taxon>Andropogonodae</taxon>
        <taxon>Andropogoneae</taxon>
        <taxon>Sorghinae</taxon>
        <taxon>Sorghum</taxon>
    </lineage>
</organism>
<sequence>MWARVWQSLNGGYRCAGSGVAELQRRQGLRASTHGQIGGGGALPDLPGPPWSPAHQCPGRRWRRSYSRWSLKGGIKKSFQHSCGKKRENSAVACLIVVLCSSVINGEFVQENWQDAREYSELQMVPTIRSCCHWRMFSFMQVPVEATKASNLLKYGHMYKTSVDGYLTEVAKDPSRSVYNGFVLKLLCKSCRPNGTRCMHIVNFYLKYIWHLGRVKSCI</sequence>
<protein>
    <submittedName>
        <fullName evidence="1">Uncharacterized protein</fullName>
    </submittedName>
</protein>
<reference evidence="2" key="2">
    <citation type="journal article" date="2018" name="Plant J.">
        <title>The Sorghum bicolor reference genome: improved assembly, gene annotations, a transcriptome atlas, and signatures of genome organization.</title>
        <authorList>
            <person name="McCormick R.F."/>
            <person name="Truong S.K."/>
            <person name="Sreedasyam A."/>
            <person name="Jenkins J."/>
            <person name="Shu S."/>
            <person name="Sims D."/>
            <person name="Kennedy M."/>
            <person name="Amirebrahimi M."/>
            <person name="Weers B.D."/>
            <person name="McKinley B."/>
            <person name="Mattison A."/>
            <person name="Morishige D.T."/>
            <person name="Grimwood J."/>
            <person name="Schmutz J."/>
            <person name="Mullet J.E."/>
        </authorList>
    </citation>
    <scope>NUCLEOTIDE SEQUENCE [LARGE SCALE GENOMIC DNA]</scope>
    <source>
        <strain evidence="2">cv. BTx623</strain>
    </source>
</reference>
<name>A0A1Z5RC56_SORBI</name>
<dbReference type="Gramene" id="OQU81343">
    <property type="protein sequence ID" value="OQU81343"/>
    <property type="gene ID" value="SORBI_3006G045100"/>
</dbReference>
<dbReference type="Proteomes" id="UP000000768">
    <property type="component" value="Chromosome 6"/>
</dbReference>
<evidence type="ECO:0000313" key="2">
    <source>
        <dbReference type="Proteomes" id="UP000000768"/>
    </source>
</evidence>
<dbReference type="InParanoid" id="A0A1Z5RC56"/>
<dbReference type="AlphaFoldDB" id="A0A1Z5RC56"/>
<gene>
    <name evidence="1" type="ORF">SORBI_3006G045100</name>
</gene>
<evidence type="ECO:0000313" key="1">
    <source>
        <dbReference type="EMBL" id="OQU81343.1"/>
    </source>
</evidence>